<dbReference type="InterPro" id="IPR011761">
    <property type="entry name" value="ATP-grasp"/>
</dbReference>
<dbReference type="EMBL" id="SIHJ01000001">
    <property type="protein sequence ID" value="TWT38006.1"/>
    <property type="molecule type" value="Genomic_DNA"/>
</dbReference>
<dbReference type="Pfam" id="PF02655">
    <property type="entry name" value="ATP-grasp_3"/>
    <property type="match status" value="1"/>
</dbReference>
<sequence length="386" mass="41292">MANLLGSRPRLAIVGASVRAAAQSASRAGLDVVAADLFADADLREVGPATQIEDYPSGFCSWLEGVEADAWMYTGGLERWPALIDRMARLKPLWGVCGAPLRSARDLQILHAALAEAGIGFPETRPSSASLPLDGSWLCKADRVWELDRPNAAAAGLERGAVYQRRLTEQQGRPASVVFVLGDTWARTVGVTEQLIGPRHGAAPFQYAGSVGPLEVGRAVERQLKRLRETLRHDFELRGVVGVDLWLSDDEFWVLEVNPRYTASVEVLELSGATPVLGLHSLAFANEAPANALPASQPARAPAKKQILYARRALYVPDSVQLGAASPGMGENAAWLADLPAGGQRFEPGDPILTVIARGGLAESSAFARFVAETESRLYGATPTPE</sequence>
<organism evidence="3 4">
    <name type="scientific">Posidoniimonas corsicana</name>
    <dbReference type="NCBI Taxonomy" id="1938618"/>
    <lineage>
        <taxon>Bacteria</taxon>
        <taxon>Pseudomonadati</taxon>
        <taxon>Planctomycetota</taxon>
        <taxon>Planctomycetia</taxon>
        <taxon>Pirellulales</taxon>
        <taxon>Lacipirellulaceae</taxon>
        <taxon>Posidoniimonas</taxon>
    </lineage>
</organism>
<dbReference type="Gene3D" id="3.30.470.20">
    <property type="entry name" value="ATP-grasp fold, B domain"/>
    <property type="match status" value="1"/>
</dbReference>
<dbReference type="Proteomes" id="UP000316714">
    <property type="component" value="Unassembled WGS sequence"/>
</dbReference>
<keyword evidence="4" id="KW-1185">Reference proteome</keyword>
<dbReference type="RefSeq" id="WP_146565300.1">
    <property type="nucleotide sequence ID" value="NZ_SIHJ01000001.1"/>
</dbReference>
<name>A0A5C5VHF7_9BACT</name>
<dbReference type="SUPFAM" id="SSF56059">
    <property type="entry name" value="Glutathione synthetase ATP-binding domain-like"/>
    <property type="match status" value="1"/>
</dbReference>
<evidence type="ECO:0000259" key="2">
    <source>
        <dbReference type="PROSITE" id="PS50975"/>
    </source>
</evidence>
<evidence type="ECO:0000256" key="1">
    <source>
        <dbReference type="PROSITE-ProRule" id="PRU00409"/>
    </source>
</evidence>
<dbReference type="GO" id="GO:0005524">
    <property type="term" value="F:ATP binding"/>
    <property type="evidence" value="ECO:0007669"/>
    <property type="project" value="UniProtKB-UniRule"/>
</dbReference>
<comment type="caution">
    <text evidence="3">The sequence shown here is derived from an EMBL/GenBank/DDBJ whole genome shotgun (WGS) entry which is preliminary data.</text>
</comment>
<dbReference type="InterPro" id="IPR003806">
    <property type="entry name" value="ATP-grasp_PylC-type"/>
</dbReference>
<accession>A0A5C5VHF7</accession>
<dbReference type="GO" id="GO:0046872">
    <property type="term" value="F:metal ion binding"/>
    <property type="evidence" value="ECO:0007669"/>
    <property type="project" value="InterPro"/>
</dbReference>
<dbReference type="AlphaFoldDB" id="A0A5C5VHF7"/>
<feature type="domain" description="ATP-grasp" evidence="2">
    <location>
        <begin position="91"/>
        <end position="290"/>
    </location>
</feature>
<reference evidence="3 4" key="1">
    <citation type="submission" date="2019-02" db="EMBL/GenBank/DDBJ databases">
        <title>Deep-cultivation of Planctomycetes and their phenomic and genomic characterization uncovers novel biology.</title>
        <authorList>
            <person name="Wiegand S."/>
            <person name="Jogler M."/>
            <person name="Boedeker C."/>
            <person name="Pinto D."/>
            <person name="Vollmers J."/>
            <person name="Rivas-Marin E."/>
            <person name="Kohn T."/>
            <person name="Peeters S.H."/>
            <person name="Heuer A."/>
            <person name="Rast P."/>
            <person name="Oberbeckmann S."/>
            <person name="Bunk B."/>
            <person name="Jeske O."/>
            <person name="Meyerdierks A."/>
            <person name="Storesund J.E."/>
            <person name="Kallscheuer N."/>
            <person name="Luecker S."/>
            <person name="Lage O.M."/>
            <person name="Pohl T."/>
            <person name="Merkel B.J."/>
            <person name="Hornburger P."/>
            <person name="Mueller R.-W."/>
            <person name="Bruemmer F."/>
            <person name="Labrenz M."/>
            <person name="Spormann A.M."/>
            <person name="Op Den Camp H."/>
            <person name="Overmann J."/>
            <person name="Amann R."/>
            <person name="Jetten M.S.M."/>
            <person name="Mascher T."/>
            <person name="Medema M.H."/>
            <person name="Devos D.P."/>
            <person name="Kaster A.-K."/>
            <person name="Ovreas L."/>
            <person name="Rohde M."/>
            <person name="Galperin M.Y."/>
            <person name="Jogler C."/>
        </authorList>
    </citation>
    <scope>NUCLEOTIDE SEQUENCE [LARGE SCALE GENOMIC DNA]</scope>
    <source>
        <strain evidence="3 4">KOR34</strain>
    </source>
</reference>
<proteinExistence type="predicted"/>
<dbReference type="PROSITE" id="PS50975">
    <property type="entry name" value="ATP_GRASP"/>
    <property type="match status" value="1"/>
</dbReference>
<evidence type="ECO:0000313" key="3">
    <source>
        <dbReference type="EMBL" id="TWT38006.1"/>
    </source>
</evidence>
<gene>
    <name evidence="3" type="ORF">KOR34_29730</name>
</gene>
<protein>
    <submittedName>
        <fullName evidence="3">ATP-grasp domain protein</fullName>
    </submittedName>
</protein>
<evidence type="ECO:0000313" key="4">
    <source>
        <dbReference type="Proteomes" id="UP000316714"/>
    </source>
</evidence>
<keyword evidence="1" id="KW-0547">Nucleotide-binding</keyword>
<dbReference type="OrthoDB" id="1804072at2"/>
<keyword evidence="1" id="KW-0067">ATP-binding</keyword>